<evidence type="ECO:0000313" key="2">
    <source>
        <dbReference type="Proteomes" id="UP001211907"/>
    </source>
</evidence>
<accession>A0AAD5SZD5</accession>
<dbReference type="PANTHER" id="PTHR31854:SF2">
    <property type="entry name" value="TUBULIN POLYGLUTAMYLASE COMPLEX SUBUNIT 2"/>
    <property type="match status" value="1"/>
</dbReference>
<gene>
    <name evidence="1" type="primary">TPGS2</name>
    <name evidence="1" type="ORF">HK100_000393</name>
</gene>
<name>A0AAD5SZD5_9FUNG</name>
<dbReference type="PANTHER" id="PTHR31854">
    <property type="entry name" value="TUBULIN POLYGLUTAMYLASE COMPLEX SUBUNIT 2"/>
    <property type="match status" value="1"/>
</dbReference>
<reference evidence="1" key="1">
    <citation type="submission" date="2020-05" db="EMBL/GenBank/DDBJ databases">
        <title>Phylogenomic resolution of chytrid fungi.</title>
        <authorList>
            <person name="Stajich J.E."/>
            <person name="Amses K."/>
            <person name="Simmons R."/>
            <person name="Seto K."/>
            <person name="Myers J."/>
            <person name="Bonds A."/>
            <person name="Quandt C.A."/>
            <person name="Barry K."/>
            <person name="Liu P."/>
            <person name="Grigoriev I."/>
            <person name="Longcore J.E."/>
            <person name="James T.Y."/>
        </authorList>
    </citation>
    <scope>NUCLEOTIDE SEQUENCE</scope>
    <source>
        <strain evidence="1">JEL0513</strain>
    </source>
</reference>
<dbReference type="AlphaFoldDB" id="A0AAD5SZD5"/>
<keyword evidence="2" id="KW-1185">Reference proteome</keyword>
<comment type="caution">
    <text evidence="1">The sequence shown here is derived from an EMBL/GenBank/DDBJ whole genome shotgun (WGS) entry which is preliminary data.</text>
</comment>
<dbReference type="Proteomes" id="UP001211907">
    <property type="component" value="Unassembled WGS sequence"/>
</dbReference>
<proteinExistence type="predicted"/>
<sequence length="289" mass="31958">MAIDAMLGGAVSYLESCPGVSKIKIGTTRAPSSLHAITQWEAAAAKAVMQDTGIARSITMPQDLKALYDVSDGFSFQWSAKFPRITDGRQKTNNTEACILGDIHVNGIDGLIHIPCQYSPNRKHKTQQYDNLLRGWKLPPGPVFVLHNVIHHGKVCLVYPVSESGEQLVRDVCSAEVWFQTAKSGEWYFLSETFSGYFRLAVLHLGICGWQLLLTDQGVPQYILDWISFYSPAAAAVMRTVRVEGAADKEQGNKAANDLWRKKQLEEANGANDAFDCDTIMQLLHIAKS</sequence>
<protein>
    <submittedName>
        <fullName evidence="1">Tubulin polyglutamylase complex subunit 2</fullName>
    </submittedName>
</protein>
<dbReference type="EMBL" id="JADGJH010001077">
    <property type="protein sequence ID" value="KAJ3119263.1"/>
    <property type="molecule type" value="Genomic_DNA"/>
</dbReference>
<evidence type="ECO:0000313" key="1">
    <source>
        <dbReference type="EMBL" id="KAJ3119263.1"/>
    </source>
</evidence>
<organism evidence="1 2">
    <name type="scientific">Physocladia obscura</name>
    <dbReference type="NCBI Taxonomy" id="109957"/>
    <lineage>
        <taxon>Eukaryota</taxon>
        <taxon>Fungi</taxon>
        <taxon>Fungi incertae sedis</taxon>
        <taxon>Chytridiomycota</taxon>
        <taxon>Chytridiomycota incertae sedis</taxon>
        <taxon>Chytridiomycetes</taxon>
        <taxon>Chytridiales</taxon>
        <taxon>Chytriomycetaceae</taxon>
        <taxon>Physocladia</taxon>
    </lineage>
</organism>
<dbReference type="InterPro" id="IPR039231">
    <property type="entry name" value="TPGS2"/>
</dbReference>